<dbReference type="InterPro" id="IPR003673">
    <property type="entry name" value="CoA-Trfase_fam_III"/>
</dbReference>
<dbReference type="InterPro" id="IPR050509">
    <property type="entry name" value="CoA-transferase_III"/>
</dbReference>
<comment type="caution">
    <text evidence="2">The sequence shown here is derived from an EMBL/GenBank/DDBJ whole genome shotgun (WGS) entry which is preliminary data.</text>
</comment>
<comment type="similarity">
    <text evidence="1">Belongs to the CoA-transferase III family.</text>
</comment>
<dbReference type="Proteomes" id="UP001211907">
    <property type="component" value="Unassembled WGS sequence"/>
</dbReference>
<evidence type="ECO:0000313" key="3">
    <source>
        <dbReference type="Proteomes" id="UP001211907"/>
    </source>
</evidence>
<dbReference type="PANTHER" id="PTHR48228">
    <property type="entry name" value="SUCCINYL-COA--D-CITRAMALATE COA-TRANSFERASE"/>
    <property type="match status" value="1"/>
</dbReference>
<name>A0AAD5XHS2_9FUNG</name>
<evidence type="ECO:0000256" key="1">
    <source>
        <dbReference type="ARBA" id="ARBA00008383"/>
    </source>
</evidence>
<sequence length="280" mass="31030">MAGHDINYLAVAGPLAALGRFGENPTPPANILADFSGGGMICVLGILMALIEREKSGQGQVIDAAMIDGAAYLSTFVVKMNQSNLWNDSRGKNLLDTGAHFYETYKTKDGKFMAIGAIEPKFYRTLVTLLNLSATETLPTNNQFDKNQWPAMKLKFAKIFAQKTQAEWTALLTGTDACATPVLEWREVIRSQHYIDRWENRSNEGDKRSNVDFMKWSPPPAPILSRTPARRPDGFKSDPDIGEHTVEVLKEYGISIHQISSLQRDGVIGVAKEISQKSRL</sequence>
<dbReference type="Pfam" id="PF02515">
    <property type="entry name" value="CoA_transf_3"/>
    <property type="match status" value="1"/>
</dbReference>
<evidence type="ECO:0008006" key="4">
    <source>
        <dbReference type="Google" id="ProtNLM"/>
    </source>
</evidence>
<dbReference type="GO" id="GO:0003824">
    <property type="term" value="F:catalytic activity"/>
    <property type="evidence" value="ECO:0007669"/>
    <property type="project" value="InterPro"/>
</dbReference>
<proteinExistence type="inferred from homology"/>
<organism evidence="2 3">
    <name type="scientific">Physocladia obscura</name>
    <dbReference type="NCBI Taxonomy" id="109957"/>
    <lineage>
        <taxon>Eukaryota</taxon>
        <taxon>Fungi</taxon>
        <taxon>Fungi incertae sedis</taxon>
        <taxon>Chytridiomycota</taxon>
        <taxon>Chytridiomycota incertae sedis</taxon>
        <taxon>Chytridiomycetes</taxon>
        <taxon>Chytridiales</taxon>
        <taxon>Chytriomycetaceae</taxon>
        <taxon>Physocladia</taxon>
    </lineage>
</organism>
<evidence type="ECO:0000313" key="2">
    <source>
        <dbReference type="EMBL" id="KAJ3121851.1"/>
    </source>
</evidence>
<dbReference type="Gene3D" id="3.30.1540.10">
    <property type="entry name" value="formyl-coa transferase, domain 3"/>
    <property type="match status" value="1"/>
</dbReference>
<dbReference type="PANTHER" id="PTHR48228:SF5">
    <property type="entry name" value="ALPHA-METHYLACYL-COA RACEMASE"/>
    <property type="match status" value="1"/>
</dbReference>
<reference evidence="2" key="1">
    <citation type="submission" date="2020-05" db="EMBL/GenBank/DDBJ databases">
        <title>Phylogenomic resolution of chytrid fungi.</title>
        <authorList>
            <person name="Stajich J.E."/>
            <person name="Amses K."/>
            <person name="Simmons R."/>
            <person name="Seto K."/>
            <person name="Myers J."/>
            <person name="Bonds A."/>
            <person name="Quandt C.A."/>
            <person name="Barry K."/>
            <person name="Liu P."/>
            <person name="Grigoriev I."/>
            <person name="Longcore J.E."/>
            <person name="James T.Y."/>
        </authorList>
    </citation>
    <scope>NUCLEOTIDE SEQUENCE</scope>
    <source>
        <strain evidence="2">JEL0513</strain>
    </source>
</reference>
<accession>A0AAD5XHS2</accession>
<dbReference type="Gene3D" id="3.40.50.10540">
    <property type="entry name" value="Crotonobetainyl-coa:carnitine coa-transferase, domain 1"/>
    <property type="match status" value="1"/>
</dbReference>
<gene>
    <name evidence="2" type="ORF">HK100_012212</name>
</gene>
<keyword evidence="3" id="KW-1185">Reference proteome</keyword>
<dbReference type="SUPFAM" id="SSF89796">
    <property type="entry name" value="CoA-transferase family III (CaiB/BaiF)"/>
    <property type="match status" value="1"/>
</dbReference>
<dbReference type="EMBL" id="JADGJH010000850">
    <property type="protein sequence ID" value="KAJ3121851.1"/>
    <property type="molecule type" value="Genomic_DNA"/>
</dbReference>
<protein>
    <recommendedName>
        <fullName evidence="4">Alpha-methylacyl-CoA racemase</fullName>
    </recommendedName>
</protein>
<dbReference type="InterPro" id="IPR044855">
    <property type="entry name" value="CoA-Trfase_III_dom3_sf"/>
</dbReference>
<dbReference type="InterPro" id="IPR023606">
    <property type="entry name" value="CoA-Trfase_III_dom_1_sf"/>
</dbReference>
<dbReference type="AlphaFoldDB" id="A0AAD5XHS2"/>